<keyword evidence="2" id="KW-0732">Signal</keyword>
<evidence type="ECO:0000256" key="1">
    <source>
        <dbReference type="ARBA" id="ARBA00004370"/>
    </source>
</evidence>
<dbReference type="HOGENOM" id="CLU_1100760_0_0_1"/>
<evidence type="ECO:0000313" key="8">
    <source>
        <dbReference type="Proteomes" id="UP000014760"/>
    </source>
</evidence>
<dbReference type="Proteomes" id="UP000014760">
    <property type="component" value="Unassembled WGS sequence"/>
</dbReference>
<dbReference type="OMA" id="TECTWHY"/>
<dbReference type="InterPro" id="IPR052749">
    <property type="entry name" value="Alpha-tectorin"/>
</dbReference>
<keyword evidence="8" id="KW-1185">Reference proteome</keyword>
<dbReference type="CDD" id="cd19941">
    <property type="entry name" value="TIL"/>
    <property type="match status" value="1"/>
</dbReference>
<feature type="domain" description="VWFD" evidence="5">
    <location>
        <begin position="1"/>
        <end position="67"/>
    </location>
</feature>
<dbReference type="InterPro" id="IPR002919">
    <property type="entry name" value="TIL_dom"/>
</dbReference>
<reference evidence="8" key="1">
    <citation type="submission" date="2012-12" db="EMBL/GenBank/DDBJ databases">
        <authorList>
            <person name="Hellsten U."/>
            <person name="Grimwood J."/>
            <person name="Chapman J.A."/>
            <person name="Shapiro H."/>
            <person name="Aerts A."/>
            <person name="Otillar R.P."/>
            <person name="Terry A.Y."/>
            <person name="Boore J.L."/>
            <person name="Simakov O."/>
            <person name="Marletaz F."/>
            <person name="Cho S.-J."/>
            <person name="Edsinger-Gonzales E."/>
            <person name="Havlak P."/>
            <person name="Kuo D.-H."/>
            <person name="Larsson T."/>
            <person name="Lv J."/>
            <person name="Arendt D."/>
            <person name="Savage R."/>
            <person name="Osoegawa K."/>
            <person name="de Jong P."/>
            <person name="Lindberg D.R."/>
            <person name="Seaver E.C."/>
            <person name="Weisblat D.A."/>
            <person name="Putnam N.H."/>
            <person name="Grigoriev I.V."/>
            <person name="Rokhsar D.S."/>
        </authorList>
    </citation>
    <scope>NUCLEOTIDE SEQUENCE</scope>
    <source>
        <strain evidence="8">I ESC-2004</strain>
    </source>
</reference>
<proteinExistence type="predicted"/>
<dbReference type="EnsemblMetazoa" id="CapteT141748">
    <property type="protein sequence ID" value="CapteP141748"/>
    <property type="gene ID" value="CapteG141748"/>
</dbReference>
<name>R7V1M8_CAPTE</name>
<dbReference type="OrthoDB" id="6114226at2759"/>
<protein>
    <recommendedName>
        <fullName evidence="5">VWFD domain-containing protein</fullName>
    </recommendedName>
</protein>
<dbReference type="GO" id="GO:0016020">
    <property type="term" value="C:membrane"/>
    <property type="evidence" value="ECO:0007669"/>
    <property type="project" value="UniProtKB-SubCell"/>
</dbReference>
<feature type="non-terminal residue" evidence="6">
    <location>
        <position position="1"/>
    </location>
</feature>
<reference evidence="6 8" key="2">
    <citation type="journal article" date="2013" name="Nature">
        <title>Insights into bilaterian evolution from three spiralian genomes.</title>
        <authorList>
            <person name="Simakov O."/>
            <person name="Marletaz F."/>
            <person name="Cho S.J."/>
            <person name="Edsinger-Gonzales E."/>
            <person name="Havlak P."/>
            <person name="Hellsten U."/>
            <person name="Kuo D.H."/>
            <person name="Larsson T."/>
            <person name="Lv J."/>
            <person name="Arendt D."/>
            <person name="Savage R."/>
            <person name="Osoegawa K."/>
            <person name="de Jong P."/>
            <person name="Grimwood J."/>
            <person name="Chapman J.A."/>
            <person name="Shapiro H."/>
            <person name="Aerts A."/>
            <person name="Otillar R.P."/>
            <person name="Terry A.Y."/>
            <person name="Boore J.L."/>
            <person name="Grigoriev I.V."/>
            <person name="Lindberg D.R."/>
            <person name="Seaver E.C."/>
            <person name="Weisblat D.A."/>
            <person name="Putnam N.H."/>
            <person name="Rokhsar D.S."/>
        </authorList>
    </citation>
    <scope>NUCLEOTIDE SEQUENCE</scope>
    <source>
        <strain evidence="6 8">I ESC-2004</strain>
    </source>
</reference>
<dbReference type="EMBL" id="KB297695">
    <property type="protein sequence ID" value="ELU10221.1"/>
    <property type="molecule type" value="Genomic_DNA"/>
</dbReference>
<keyword evidence="4" id="KW-1015">Disulfide bond</keyword>
<dbReference type="PANTHER" id="PTHR46160:SF8">
    <property type="entry name" value="VWFD DOMAIN-CONTAINING PROTEIN"/>
    <property type="match status" value="1"/>
</dbReference>
<dbReference type="PANTHER" id="PTHR46160">
    <property type="entry name" value="ALPHA-TECTORIN-RELATED"/>
    <property type="match status" value="1"/>
</dbReference>
<dbReference type="Pfam" id="PF00094">
    <property type="entry name" value="VWD"/>
    <property type="match status" value="1"/>
</dbReference>
<dbReference type="InterPro" id="IPR036084">
    <property type="entry name" value="Ser_inhib-like_sf"/>
</dbReference>
<evidence type="ECO:0000256" key="3">
    <source>
        <dbReference type="ARBA" id="ARBA00023136"/>
    </source>
</evidence>
<dbReference type="SUPFAM" id="SSF57567">
    <property type="entry name" value="Serine protease inhibitors"/>
    <property type="match status" value="1"/>
</dbReference>
<evidence type="ECO:0000256" key="4">
    <source>
        <dbReference type="ARBA" id="ARBA00023157"/>
    </source>
</evidence>
<dbReference type="SMART" id="SM00832">
    <property type="entry name" value="C8"/>
    <property type="match status" value="1"/>
</dbReference>
<accession>R7V1M8</accession>
<keyword evidence="3" id="KW-0472">Membrane</keyword>
<evidence type="ECO:0000259" key="5">
    <source>
        <dbReference type="PROSITE" id="PS51233"/>
    </source>
</evidence>
<comment type="subcellular location">
    <subcellularLocation>
        <location evidence="1">Membrane</location>
    </subcellularLocation>
</comment>
<reference evidence="7" key="3">
    <citation type="submission" date="2015-06" db="UniProtKB">
        <authorList>
            <consortium name="EnsemblMetazoa"/>
        </authorList>
    </citation>
    <scope>IDENTIFICATION</scope>
</reference>
<evidence type="ECO:0000313" key="6">
    <source>
        <dbReference type="EMBL" id="ELU10221.1"/>
    </source>
</evidence>
<dbReference type="InterPro" id="IPR014853">
    <property type="entry name" value="VWF/SSPO/ZAN-like_Cys-rich_dom"/>
</dbReference>
<dbReference type="PROSITE" id="PS51233">
    <property type="entry name" value="VWFD"/>
    <property type="match status" value="1"/>
</dbReference>
<evidence type="ECO:0000313" key="7">
    <source>
        <dbReference type="EnsemblMetazoa" id="CapteP141748"/>
    </source>
</evidence>
<gene>
    <name evidence="6" type="ORF">CAPTEDRAFT_141748</name>
</gene>
<dbReference type="Gene3D" id="2.10.25.10">
    <property type="entry name" value="Laminin"/>
    <property type="match status" value="1"/>
</dbReference>
<dbReference type="Pfam" id="PF01826">
    <property type="entry name" value="TIL"/>
    <property type="match status" value="1"/>
</dbReference>
<evidence type="ECO:0000256" key="2">
    <source>
        <dbReference type="ARBA" id="ARBA00022729"/>
    </source>
</evidence>
<dbReference type="STRING" id="283909.R7V1M8"/>
<dbReference type="InterPro" id="IPR001846">
    <property type="entry name" value="VWF_type-D"/>
</dbReference>
<dbReference type="EMBL" id="AMQN01006132">
    <property type="status" value="NOT_ANNOTATED_CDS"/>
    <property type="molecule type" value="Genomic_DNA"/>
</dbReference>
<sequence length="245" mass="26822">GVQVIWDGSHVVDVKIPDDMKTKMCGICGDANGDKANDWTIGESDFTLNEFGFSWTYAIDEDDASCKETCPNPPEVDVCPDVQTQLAEAHCKPLTDPTGLFKDCLSKMEEDEKKILLDSCVYDSCHLNDFETVICTQMAAMARTCQSTYEVTVAWRSAVFCPMECGEGMEYKPCGNICMPTCSDRKGVNCGDTDGCEEGCFCKEGMVFDGVGTCFSEVECGCQLPDQGNVYINVSRSCSPAFPLF</sequence>
<organism evidence="6">
    <name type="scientific">Capitella teleta</name>
    <name type="common">Polychaete worm</name>
    <dbReference type="NCBI Taxonomy" id="283909"/>
    <lineage>
        <taxon>Eukaryota</taxon>
        <taxon>Metazoa</taxon>
        <taxon>Spiralia</taxon>
        <taxon>Lophotrochozoa</taxon>
        <taxon>Annelida</taxon>
        <taxon>Polychaeta</taxon>
        <taxon>Sedentaria</taxon>
        <taxon>Scolecida</taxon>
        <taxon>Capitellidae</taxon>
        <taxon>Capitella</taxon>
    </lineage>
</organism>
<dbReference type="AlphaFoldDB" id="R7V1M8"/>
<dbReference type="Pfam" id="PF08742">
    <property type="entry name" value="C8"/>
    <property type="match status" value="1"/>
</dbReference>